<keyword evidence="1" id="KW-0808">Transferase</keyword>
<dbReference type="EMBL" id="LBOI01000003">
    <property type="protein sequence ID" value="KKP32042.1"/>
    <property type="molecule type" value="Genomic_DNA"/>
</dbReference>
<name>A0A0G0BLV8_9BACT</name>
<dbReference type="Gene3D" id="3.40.50.620">
    <property type="entry name" value="HUPs"/>
    <property type="match status" value="1"/>
</dbReference>
<dbReference type="Proteomes" id="UP000034803">
    <property type="component" value="Unassembled WGS sequence"/>
</dbReference>
<dbReference type="InterPro" id="IPR014729">
    <property type="entry name" value="Rossmann-like_a/b/a_fold"/>
</dbReference>
<evidence type="ECO:0000313" key="5">
    <source>
        <dbReference type="Proteomes" id="UP000034803"/>
    </source>
</evidence>
<proteinExistence type="predicted"/>
<dbReference type="PANTHER" id="PTHR43793:SF1">
    <property type="entry name" value="FAD SYNTHASE"/>
    <property type="match status" value="1"/>
</dbReference>
<evidence type="ECO:0000313" key="4">
    <source>
        <dbReference type="EMBL" id="KKP32042.1"/>
    </source>
</evidence>
<dbReference type="Pfam" id="PF01467">
    <property type="entry name" value="CTP_transf_like"/>
    <property type="match status" value="1"/>
</dbReference>
<feature type="domain" description="Cytidyltransferase-like" evidence="3">
    <location>
        <begin position="76"/>
        <end position="190"/>
    </location>
</feature>
<dbReference type="GO" id="GO:0016779">
    <property type="term" value="F:nucleotidyltransferase activity"/>
    <property type="evidence" value="ECO:0007669"/>
    <property type="project" value="UniProtKB-KW"/>
</dbReference>
<reference evidence="4 5" key="1">
    <citation type="journal article" date="2015" name="Nature">
        <title>rRNA introns, odd ribosomes, and small enigmatic genomes across a large radiation of phyla.</title>
        <authorList>
            <person name="Brown C.T."/>
            <person name="Hug L.A."/>
            <person name="Thomas B.C."/>
            <person name="Sharon I."/>
            <person name="Castelle C.J."/>
            <person name="Singh A."/>
            <person name="Wilkins M.J."/>
            <person name="Williams K.H."/>
            <person name="Banfield J.F."/>
        </authorList>
    </citation>
    <scope>NUCLEOTIDE SEQUENCE [LARGE SCALE GENOMIC DNA]</scope>
</reference>
<evidence type="ECO:0000259" key="3">
    <source>
        <dbReference type="Pfam" id="PF01467"/>
    </source>
</evidence>
<keyword evidence="2" id="KW-0548">Nucleotidyltransferase</keyword>
<evidence type="ECO:0000256" key="1">
    <source>
        <dbReference type="ARBA" id="ARBA00022679"/>
    </source>
</evidence>
<dbReference type="SUPFAM" id="SSF52374">
    <property type="entry name" value="Nucleotidylyl transferase"/>
    <property type="match status" value="1"/>
</dbReference>
<dbReference type="InterPro" id="IPR050385">
    <property type="entry name" value="Archaeal_FAD_synthase"/>
</dbReference>
<gene>
    <name evidence="4" type="ORF">UR21_C0003G0075</name>
</gene>
<evidence type="ECO:0000256" key="2">
    <source>
        <dbReference type="ARBA" id="ARBA00022695"/>
    </source>
</evidence>
<accession>A0A0G0BLV8</accession>
<sequence>MHKEQGVGKYKEIIFDSETPEGIQEISNIKIENPNSIIVFATGCMDVAQPGHPIFTEQLRLVGEGVALEKGKLLNDTEIIVVMGIGRDSTLKTLKREGRPINPEMNRAYLVASYKDVDYVILNNREIGEGKVDFGKVLKLLNPDVFVINSDDSAIDIKAKLCSNLGINFKKVERTVPDFLNPTSSTEIINKIKGLS</sequence>
<protein>
    <submittedName>
        <fullName evidence="4">Bifunctional protein HldE</fullName>
    </submittedName>
</protein>
<dbReference type="PANTHER" id="PTHR43793">
    <property type="entry name" value="FAD SYNTHASE"/>
    <property type="match status" value="1"/>
</dbReference>
<dbReference type="AlphaFoldDB" id="A0A0G0BLV8"/>
<organism evidence="4 5">
    <name type="scientific">Candidatus Woesebacteria bacterium GW2011_GWC2_31_9</name>
    <dbReference type="NCBI Taxonomy" id="1618586"/>
    <lineage>
        <taxon>Bacteria</taxon>
        <taxon>Candidatus Woeseibacteriota</taxon>
    </lineage>
</organism>
<comment type="caution">
    <text evidence="4">The sequence shown here is derived from an EMBL/GenBank/DDBJ whole genome shotgun (WGS) entry which is preliminary data.</text>
</comment>
<dbReference type="InterPro" id="IPR004821">
    <property type="entry name" value="Cyt_trans-like"/>
</dbReference>